<dbReference type="PANTHER" id="PTHR10683:SF40">
    <property type="entry name" value="FRUCTOSE-6-PHOSPHATE ALDOLASE 1-RELATED"/>
    <property type="match status" value="1"/>
</dbReference>
<gene>
    <name evidence="2" type="ORF">C0674_03135</name>
</gene>
<organism evidence="2 3">
    <name type="scientific">Sporolactobacillus terrae</name>
    <dbReference type="NCBI Taxonomy" id="269673"/>
    <lineage>
        <taxon>Bacteria</taxon>
        <taxon>Bacillati</taxon>
        <taxon>Bacillota</taxon>
        <taxon>Bacilli</taxon>
        <taxon>Bacillales</taxon>
        <taxon>Sporolactobacillaceae</taxon>
        <taxon>Sporolactobacillus</taxon>
    </lineage>
</organism>
<dbReference type="InterPro" id="IPR001585">
    <property type="entry name" value="TAL/FSA"/>
</dbReference>
<dbReference type="InterPro" id="IPR011861">
    <property type="entry name" value="Transald_staph-type"/>
</dbReference>
<evidence type="ECO:0000256" key="1">
    <source>
        <dbReference type="ARBA" id="ARBA00023270"/>
    </source>
</evidence>
<proteinExistence type="predicted"/>
<dbReference type="Proteomes" id="UP000285882">
    <property type="component" value="Chromosome"/>
</dbReference>
<accession>A0ABX5Q4Y3</accession>
<keyword evidence="1" id="KW-0704">Schiff base</keyword>
<evidence type="ECO:0000313" key="2">
    <source>
        <dbReference type="EMBL" id="QAA21696.1"/>
    </source>
</evidence>
<protein>
    <submittedName>
        <fullName evidence="2">Transaldolase</fullName>
    </submittedName>
</protein>
<dbReference type="NCBIfam" id="TIGR02134">
    <property type="entry name" value="transald_staph"/>
    <property type="match status" value="1"/>
</dbReference>
<dbReference type="PANTHER" id="PTHR10683">
    <property type="entry name" value="TRANSALDOLASE"/>
    <property type="match status" value="1"/>
</dbReference>
<keyword evidence="3" id="KW-1185">Reference proteome</keyword>
<dbReference type="SUPFAM" id="SSF51569">
    <property type="entry name" value="Aldolase"/>
    <property type="match status" value="1"/>
</dbReference>
<dbReference type="InterPro" id="IPR013785">
    <property type="entry name" value="Aldolase_TIM"/>
</dbReference>
<reference evidence="2 3" key="1">
    <citation type="submission" date="2018-01" db="EMBL/GenBank/DDBJ databases">
        <title>Complete genome sequencing of Sporolactobacillus terrae DLG3.</title>
        <authorList>
            <person name="Nam Y.-D."/>
            <person name="Kang J."/>
            <person name="Chung W.-H."/>
        </authorList>
    </citation>
    <scope>NUCLEOTIDE SEQUENCE [LARGE SCALE GENOMIC DNA]</scope>
    <source>
        <strain evidence="2 3">DLG3</strain>
    </source>
</reference>
<name>A0ABX5Q4Y3_9BACL</name>
<dbReference type="Pfam" id="PF00923">
    <property type="entry name" value="TAL_FSA"/>
    <property type="match status" value="1"/>
</dbReference>
<dbReference type="EMBL" id="CP025688">
    <property type="protein sequence ID" value="QAA21696.1"/>
    <property type="molecule type" value="Genomic_DNA"/>
</dbReference>
<dbReference type="Gene3D" id="3.20.20.70">
    <property type="entry name" value="Aldolase class I"/>
    <property type="match status" value="1"/>
</dbReference>
<evidence type="ECO:0000313" key="3">
    <source>
        <dbReference type="Proteomes" id="UP000285882"/>
    </source>
</evidence>
<sequence length="240" mass="26015">MDLPFKKIGIYSDGADIADMRKVAVHDYVKGFTTNPSLMKSAGVTDYLSFARDVVKEFPKHSISFEVFGNSFETMKQEARVIASLGENVAVKIPILTPDEKSTAELIHELSEEGIAINVTAITTSQQVQEAVDALTEGKKNIISVFAGRIADTGVDPSAFVRASRKICDTKDGAQLLWASTREVLNIFQAQDLGCDIITVPPSILSKLGNIGKSAKQVSIDTVKNFEADIKTLGFSILDD</sequence>